<keyword evidence="1" id="KW-1133">Transmembrane helix</keyword>
<reference evidence="2 3" key="1">
    <citation type="submission" date="2013-04" db="EMBL/GenBank/DDBJ databases">
        <title>The Genome Sequence of Bacteroides massiliensis dnLKV3.</title>
        <authorList>
            <consortium name="The Broad Institute Genomics Platform"/>
            <consortium name="The Broad Institute Genome Sequencing Center for Infectious Disease"/>
            <person name="Earl A."/>
            <person name="Xavier R."/>
            <person name="Kuhn K."/>
            <person name="Stappenbeck T."/>
            <person name="Walker B."/>
            <person name="Young S."/>
            <person name="Zeng Q."/>
            <person name="Gargeya S."/>
            <person name="Fitzgerald M."/>
            <person name="Haas B."/>
            <person name="Abouelleil A."/>
            <person name="Allen A.W."/>
            <person name="Alvarado L."/>
            <person name="Arachchi H.M."/>
            <person name="Berlin A.M."/>
            <person name="Chapman S.B."/>
            <person name="Gainer-Dewar J."/>
            <person name="Goldberg J."/>
            <person name="Griggs A."/>
            <person name="Gujja S."/>
            <person name="Hansen M."/>
            <person name="Howarth C."/>
            <person name="Imamovic A."/>
            <person name="Ireland A."/>
            <person name="Larimer J."/>
            <person name="McCowan C."/>
            <person name="Murphy C."/>
            <person name="Pearson M."/>
            <person name="Poon T.W."/>
            <person name="Priest M."/>
            <person name="Roberts A."/>
            <person name="Saif S."/>
            <person name="Shea T."/>
            <person name="Sisk P."/>
            <person name="Sykes S."/>
            <person name="Wortman J."/>
            <person name="Nusbaum C."/>
            <person name="Birren B."/>
        </authorList>
    </citation>
    <scope>NUCLEOTIDE SEQUENCE [LARGE SCALE GENOMIC DNA]</scope>
    <source>
        <strain evidence="3">dnLKV3</strain>
    </source>
</reference>
<evidence type="ECO:0000313" key="3">
    <source>
        <dbReference type="Proteomes" id="UP000014200"/>
    </source>
</evidence>
<feature type="transmembrane region" description="Helical" evidence="1">
    <location>
        <begin position="7"/>
        <end position="37"/>
    </location>
</feature>
<keyword evidence="1" id="KW-0472">Membrane</keyword>
<evidence type="ECO:0000256" key="1">
    <source>
        <dbReference type="SAM" id="Phobius"/>
    </source>
</evidence>
<dbReference type="EMBL" id="ASSP01000020">
    <property type="protein sequence ID" value="EOS10258.1"/>
    <property type="molecule type" value="Genomic_DNA"/>
</dbReference>
<dbReference type="AlphaFoldDB" id="R9I1Y3"/>
<comment type="caution">
    <text evidence="2">The sequence shown here is derived from an EMBL/GenBank/DDBJ whole genome shotgun (WGS) entry which is preliminary data.</text>
</comment>
<evidence type="ECO:0000313" key="2">
    <source>
        <dbReference type="EMBL" id="EOS10258.1"/>
    </source>
</evidence>
<keyword evidence="1" id="KW-0812">Transmembrane</keyword>
<sequence>MIIIKVLIIVYLGMIYVCKPFCIFKWIFVFFFCKIYISVL</sequence>
<organism evidence="2 3">
    <name type="scientific">Phocaeicola sartorii</name>
    <dbReference type="NCBI Taxonomy" id="671267"/>
    <lineage>
        <taxon>Bacteria</taxon>
        <taxon>Pseudomonadati</taxon>
        <taxon>Bacteroidota</taxon>
        <taxon>Bacteroidia</taxon>
        <taxon>Bacteroidales</taxon>
        <taxon>Bacteroidaceae</taxon>
        <taxon>Phocaeicola</taxon>
    </lineage>
</organism>
<proteinExistence type="predicted"/>
<dbReference type="Proteomes" id="UP000014200">
    <property type="component" value="Unassembled WGS sequence"/>
</dbReference>
<keyword evidence="3" id="KW-1185">Reference proteome</keyword>
<protein>
    <submittedName>
        <fullName evidence="2">Uncharacterized protein</fullName>
    </submittedName>
</protein>
<gene>
    <name evidence="2" type="ORF">C802_03238</name>
</gene>
<dbReference type="STRING" id="1235788.C802_03238"/>
<dbReference type="HOGENOM" id="CLU_3285001_0_0_10"/>
<accession>R9I1Y3</accession>
<name>R9I1Y3_9BACT</name>